<dbReference type="Proteomes" id="UP000635565">
    <property type="component" value="Unassembled WGS sequence"/>
</dbReference>
<dbReference type="InterPro" id="IPR006748">
    <property type="entry name" value="NH2Glyco/OHUrea_AB-resist_kin"/>
</dbReference>
<evidence type="ECO:0000313" key="1">
    <source>
        <dbReference type="EMBL" id="GHO87500.1"/>
    </source>
</evidence>
<organism evidence="1 2">
    <name type="scientific">Dictyobacter formicarum</name>
    <dbReference type="NCBI Taxonomy" id="2778368"/>
    <lineage>
        <taxon>Bacteria</taxon>
        <taxon>Bacillati</taxon>
        <taxon>Chloroflexota</taxon>
        <taxon>Ktedonobacteria</taxon>
        <taxon>Ktedonobacterales</taxon>
        <taxon>Dictyobacteraceae</taxon>
        <taxon>Dictyobacter</taxon>
    </lineage>
</organism>
<dbReference type="Gene3D" id="3.90.1200.10">
    <property type="match status" value="1"/>
</dbReference>
<dbReference type="SUPFAM" id="SSF56112">
    <property type="entry name" value="Protein kinase-like (PK-like)"/>
    <property type="match status" value="1"/>
</dbReference>
<dbReference type="InterPro" id="IPR011009">
    <property type="entry name" value="Kinase-like_dom_sf"/>
</dbReference>
<sequence length="303" mass="33981">MFIIPDKFAQFMIKQFGEEGRSWLEQLPATLASYEERWNITIGAPVQNLSFNYVAPAVGADGREMMLKTGLTDEFPIQPEALQHFGGHGAVKLLAYDEANMVMLMERLTPGTSLRVVENDEAVITAATGVMRKLWRPLPEHHYAFPSILDWGKAFAELRQQYDGGTGPIPAAIFDKAEKLYAELSASMGEHVLLHGDLHHDNILVDEYEGWLAVDPKGVIGEPAYETGALLRNFWPDILSNPNPKALTVRRIDQLAAELSFDRERIYSWALSQAVLSVIWSVEDSGQLEYEGLYFVDLLNSIK</sequence>
<dbReference type="RefSeq" id="WP_201365060.1">
    <property type="nucleotide sequence ID" value="NZ_BNJJ01000017.1"/>
</dbReference>
<comment type="caution">
    <text evidence="1">The sequence shown here is derived from an EMBL/GenBank/DDBJ whole genome shotgun (WGS) entry which is preliminary data.</text>
</comment>
<gene>
    <name evidence="1" type="ORF">KSZ_55060</name>
</gene>
<accession>A0ABQ3VMP5</accession>
<keyword evidence="2" id="KW-1185">Reference proteome</keyword>
<proteinExistence type="predicted"/>
<dbReference type="EMBL" id="BNJJ01000017">
    <property type="protein sequence ID" value="GHO87500.1"/>
    <property type="molecule type" value="Genomic_DNA"/>
</dbReference>
<protein>
    <submittedName>
        <fullName evidence="1">Hydroxyurea phosphotransferase</fullName>
    </submittedName>
</protein>
<reference evidence="1 2" key="1">
    <citation type="journal article" date="2021" name="Int. J. Syst. Evol. Microbiol.">
        <title>Reticulibacter mediterranei gen. nov., sp. nov., within the new family Reticulibacteraceae fam. nov., and Ktedonospora formicarum gen. nov., sp. nov., Ktedonobacter robiniae sp. nov., Dictyobacter formicarum sp. nov. and Dictyobacter arantiisoli sp. nov., belonging to the class Ktedonobacteria.</title>
        <authorList>
            <person name="Yabe S."/>
            <person name="Zheng Y."/>
            <person name="Wang C.M."/>
            <person name="Sakai Y."/>
            <person name="Abe K."/>
            <person name="Yokota A."/>
            <person name="Donadio S."/>
            <person name="Cavaletti L."/>
            <person name="Monciardini P."/>
        </authorList>
    </citation>
    <scope>NUCLEOTIDE SEQUENCE [LARGE SCALE GENOMIC DNA]</scope>
    <source>
        <strain evidence="1 2">SOSP1-9</strain>
    </source>
</reference>
<evidence type="ECO:0000313" key="2">
    <source>
        <dbReference type="Proteomes" id="UP000635565"/>
    </source>
</evidence>
<dbReference type="Pfam" id="PF04655">
    <property type="entry name" value="APH_6_hur"/>
    <property type="match status" value="1"/>
</dbReference>
<name>A0ABQ3VMP5_9CHLR</name>